<keyword evidence="10" id="KW-1185">Reference proteome</keyword>
<dbReference type="GO" id="GO:0140664">
    <property type="term" value="F:ATP-dependent DNA damage sensor activity"/>
    <property type="evidence" value="ECO:0007669"/>
    <property type="project" value="InterPro"/>
</dbReference>
<dbReference type="GO" id="GO:0000707">
    <property type="term" value="P:meiotic DNA recombinase assembly"/>
    <property type="evidence" value="ECO:0007669"/>
    <property type="project" value="TreeGrafter"/>
</dbReference>
<dbReference type="InterPro" id="IPR020588">
    <property type="entry name" value="RecA_ATP-bd"/>
</dbReference>
<dbReference type="STRING" id="158441.A0A226ELS0"/>
<dbReference type="GO" id="GO:0007131">
    <property type="term" value="P:reciprocal meiotic recombination"/>
    <property type="evidence" value="ECO:0007669"/>
    <property type="project" value="TreeGrafter"/>
</dbReference>
<keyword evidence="2" id="KW-0547">Nucleotide-binding</keyword>
<dbReference type="Pfam" id="PF08423">
    <property type="entry name" value="Rad51"/>
    <property type="match status" value="1"/>
</dbReference>
<protein>
    <recommendedName>
        <fullName evidence="7">DNA repair protein RAD51 homolog 3</fullName>
    </recommendedName>
</protein>
<feature type="domain" description="RecA family profile 1" evidence="8">
    <location>
        <begin position="18"/>
        <end position="203"/>
    </location>
</feature>
<comment type="subcellular location">
    <subcellularLocation>
        <location evidence="1">Nucleus</location>
    </subcellularLocation>
</comment>
<dbReference type="GO" id="GO:0033065">
    <property type="term" value="C:Rad51C-XRCC3 complex"/>
    <property type="evidence" value="ECO:0007669"/>
    <property type="project" value="TreeGrafter"/>
</dbReference>
<evidence type="ECO:0000313" key="10">
    <source>
        <dbReference type="Proteomes" id="UP000198287"/>
    </source>
</evidence>
<dbReference type="OrthoDB" id="5957327at2759"/>
<evidence type="ECO:0000256" key="2">
    <source>
        <dbReference type="ARBA" id="ARBA00022741"/>
    </source>
</evidence>
<dbReference type="Gene3D" id="3.40.50.300">
    <property type="entry name" value="P-loop containing nucleotide triphosphate hydrolases"/>
    <property type="match status" value="1"/>
</dbReference>
<dbReference type="PANTHER" id="PTHR46239">
    <property type="entry name" value="DNA REPAIR PROTEIN RAD51 HOMOLOG 3 RAD51C"/>
    <property type="match status" value="1"/>
</dbReference>
<keyword evidence="3" id="KW-0227">DNA damage</keyword>
<dbReference type="SUPFAM" id="SSF52540">
    <property type="entry name" value="P-loop containing nucleoside triphosphate hydrolases"/>
    <property type="match status" value="1"/>
</dbReference>
<keyword evidence="4" id="KW-0067">ATP-binding</keyword>
<dbReference type="InterPro" id="IPR027417">
    <property type="entry name" value="P-loop_NTPase"/>
</dbReference>
<dbReference type="OMA" id="IRTEICG"/>
<dbReference type="InterPro" id="IPR052093">
    <property type="entry name" value="HR_Repair_Mediator"/>
</dbReference>
<gene>
    <name evidence="9" type="ORF">Fcan01_07727</name>
</gene>
<dbReference type="GO" id="GO:0033063">
    <property type="term" value="C:Rad51B-Rad51C-Rad51D-XRCC2 complex"/>
    <property type="evidence" value="ECO:0007669"/>
    <property type="project" value="TreeGrafter"/>
</dbReference>
<proteinExistence type="predicted"/>
<name>A0A226ELS0_FOLCA</name>
<dbReference type="EMBL" id="LNIX01000003">
    <property type="protein sequence ID" value="OXA58087.1"/>
    <property type="molecule type" value="Genomic_DNA"/>
</dbReference>
<accession>A0A226ELS0</accession>
<evidence type="ECO:0000259" key="8">
    <source>
        <dbReference type="PROSITE" id="PS50162"/>
    </source>
</evidence>
<evidence type="ECO:0000256" key="6">
    <source>
        <dbReference type="ARBA" id="ARBA00023242"/>
    </source>
</evidence>
<dbReference type="GO" id="GO:0005524">
    <property type="term" value="F:ATP binding"/>
    <property type="evidence" value="ECO:0007669"/>
    <property type="project" value="UniProtKB-KW"/>
</dbReference>
<dbReference type="GO" id="GO:0008821">
    <property type="term" value="F:crossover junction DNA endonuclease activity"/>
    <property type="evidence" value="ECO:0007669"/>
    <property type="project" value="TreeGrafter"/>
</dbReference>
<evidence type="ECO:0000256" key="5">
    <source>
        <dbReference type="ARBA" id="ARBA00023204"/>
    </source>
</evidence>
<keyword evidence="5" id="KW-0234">DNA repair</keyword>
<keyword evidence="6" id="KW-0539">Nucleus</keyword>
<dbReference type="Proteomes" id="UP000198287">
    <property type="component" value="Unassembled WGS sequence"/>
</dbReference>
<organism evidence="9 10">
    <name type="scientific">Folsomia candida</name>
    <name type="common">Springtail</name>
    <dbReference type="NCBI Taxonomy" id="158441"/>
    <lineage>
        <taxon>Eukaryota</taxon>
        <taxon>Metazoa</taxon>
        <taxon>Ecdysozoa</taxon>
        <taxon>Arthropoda</taxon>
        <taxon>Hexapoda</taxon>
        <taxon>Collembola</taxon>
        <taxon>Entomobryomorpha</taxon>
        <taxon>Isotomoidea</taxon>
        <taxon>Isotomidae</taxon>
        <taxon>Proisotominae</taxon>
        <taxon>Folsomia</taxon>
    </lineage>
</organism>
<dbReference type="PROSITE" id="PS50162">
    <property type="entry name" value="RECA_2"/>
    <property type="match status" value="1"/>
</dbReference>
<dbReference type="PANTHER" id="PTHR46239:SF1">
    <property type="entry name" value="DNA REPAIR PROTEIN RAD51 HOMOLOG 3"/>
    <property type="match status" value="1"/>
</dbReference>
<evidence type="ECO:0000256" key="1">
    <source>
        <dbReference type="ARBA" id="ARBA00004123"/>
    </source>
</evidence>
<sequence length="273" mass="30728">METRTRSGLEELEEEEKVNSGIPTLCRSLDKLLGGGIKAGTLTEVVGLSGVGKTTLCLQLCLNVQIPICLQGIESEAIYIGTNHSLSQVRLTQMATEFVDRCNKIILKTFTKQPVVTIEKILSGIHVIKCCSIQELTRIILSLDKYLKTNDRVRLVVLDGIDFPMFIEPLSFSSRVKVLFNLVQTLQSYMFNYKLAIVITNSMTTRFAMKEESEIIEEYFVPYLGESLNYCPNQIIKLTCNPSQRTRKAELTKSGVCKLGTARYRIIHSGFRD</sequence>
<dbReference type="AlphaFoldDB" id="A0A226ELS0"/>
<evidence type="ECO:0000313" key="9">
    <source>
        <dbReference type="EMBL" id="OXA58087.1"/>
    </source>
</evidence>
<evidence type="ECO:0000256" key="3">
    <source>
        <dbReference type="ARBA" id="ARBA00022763"/>
    </source>
</evidence>
<evidence type="ECO:0000256" key="4">
    <source>
        <dbReference type="ARBA" id="ARBA00022840"/>
    </source>
</evidence>
<comment type="caution">
    <text evidence="9">The sequence shown here is derived from an EMBL/GenBank/DDBJ whole genome shotgun (WGS) entry which is preliminary data.</text>
</comment>
<reference evidence="9 10" key="1">
    <citation type="submission" date="2015-12" db="EMBL/GenBank/DDBJ databases">
        <title>The genome of Folsomia candida.</title>
        <authorList>
            <person name="Faddeeva A."/>
            <person name="Derks M.F."/>
            <person name="Anvar Y."/>
            <person name="Smit S."/>
            <person name="Van Straalen N."/>
            <person name="Roelofs D."/>
        </authorList>
    </citation>
    <scope>NUCLEOTIDE SEQUENCE [LARGE SCALE GENOMIC DNA]</scope>
    <source>
        <strain evidence="9 10">VU population</strain>
        <tissue evidence="9">Whole body</tissue>
    </source>
</reference>
<dbReference type="InterPro" id="IPR013632">
    <property type="entry name" value="Rad51_C"/>
</dbReference>
<dbReference type="GO" id="GO:0000400">
    <property type="term" value="F:four-way junction DNA binding"/>
    <property type="evidence" value="ECO:0007669"/>
    <property type="project" value="TreeGrafter"/>
</dbReference>
<dbReference type="GO" id="GO:0005657">
    <property type="term" value="C:replication fork"/>
    <property type="evidence" value="ECO:0007669"/>
    <property type="project" value="TreeGrafter"/>
</dbReference>
<evidence type="ECO:0000256" key="7">
    <source>
        <dbReference type="ARBA" id="ARBA00040674"/>
    </source>
</evidence>